<dbReference type="InterPro" id="IPR019786">
    <property type="entry name" value="Zinc_finger_PHD-type_CS"/>
</dbReference>
<keyword evidence="3 6" id="KW-0863">Zinc-finger</keyword>
<feature type="compositionally biased region" description="Polar residues" evidence="7">
    <location>
        <begin position="192"/>
        <end position="203"/>
    </location>
</feature>
<dbReference type="InterPro" id="IPR013083">
    <property type="entry name" value="Znf_RING/FYVE/PHD"/>
</dbReference>
<dbReference type="Proteomes" id="UP000803884">
    <property type="component" value="Unassembled WGS sequence"/>
</dbReference>
<feature type="compositionally biased region" description="Low complexity" evidence="7">
    <location>
        <begin position="1"/>
        <end position="29"/>
    </location>
</feature>
<dbReference type="GO" id="GO:0045814">
    <property type="term" value="P:negative regulation of gene expression, epigenetic"/>
    <property type="evidence" value="ECO:0007669"/>
    <property type="project" value="TreeGrafter"/>
</dbReference>
<evidence type="ECO:0000256" key="6">
    <source>
        <dbReference type="PROSITE-ProRule" id="PRU00146"/>
    </source>
</evidence>
<keyword evidence="2" id="KW-0479">Metal-binding</keyword>
<feature type="region of interest" description="Disordered" evidence="7">
    <location>
        <begin position="1"/>
        <end position="226"/>
    </location>
</feature>
<keyword evidence="4" id="KW-0862">Zinc</keyword>
<dbReference type="InterPro" id="IPR001965">
    <property type="entry name" value="Znf_PHD"/>
</dbReference>
<evidence type="ECO:0000256" key="4">
    <source>
        <dbReference type="ARBA" id="ARBA00022833"/>
    </source>
</evidence>
<dbReference type="GO" id="GO:0003682">
    <property type="term" value="F:chromatin binding"/>
    <property type="evidence" value="ECO:0007669"/>
    <property type="project" value="TreeGrafter"/>
</dbReference>
<organism evidence="9 10">
    <name type="scientific">Cladosporium halotolerans</name>
    <dbReference type="NCBI Taxonomy" id="1052096"/>
    <lineage>
        <taxon>Eukaryota</taxon>
        <taxon>Fungi</taxon>
        <taxon>Dikarya</taxon>
        <taxon>Ascomycota</taxon>
        <taxon>Pezizomycotina</taxon>
        <taxon>Dothideomycetes</taxon>
        <taxon>Dothideomycetidae</taxon>
        <taxon>Cladosporiales</taxon>
        <taxon>Cladosporiaceae</taxon>
        <taxon>Cladosporium</taxon>
    </lineage>
</organism>
<feature type="domain" description="PHD-type" evidence="8">
    <location>
        <begin position="233"/>
        <end position="289"/>
    </location>
</feature>
<evidence type="ECO:0000256" key="1">
    <source>
        <dbReference type="ARBA" id="ARBA00004123"/>
    </source>
</evidence>
<dbReference type="InterPro" id="IPR011011">
    <property type="entry name" value="Znf_FYVE_PHD"/>
</dbReference>
<comment type="caution">
    <text evidence="9">The sequence shown here is derived from an EMBL/GenBank/DDBJ whole genome shotgun (WGS) entry which is preliminary data.</text>
</comment>
<evidence type="ECO:0000313" key="9">
    <source>
        <dbReference type="EMBL" id="KAL1589171.1"/>
    </source>
</evidence>
<protein>
    <recommendedName>
        <fullName evidence="8">PHD-type domain-containing protein</fullName>
    </recommendedName>
</protein>
<dbReference type="PANTHER" id="PTHR12628:SF10">
    <property type="entry name" value="HOMEOBOX DOMAIN-CONTAINING PROTEIN"/>
    <property type="match status" value="1"/>
</dbReference>
<dbReference type="InterPro" id="IPR019787">
    <property type="entry name" value="Znf_PHD-finger"/>
</dbReference>
<proteinExistence type="predicted"/>
<evidence type="ECO:0000256" key="5">
    <source>
        <dbReference type="ARBA" id="ARBA00023242"/>
    </source>
</evidence>
<feature type="compositionally biased region" description="Low complexity" evidence="7">
    <location>
        <begin position="156"/>
        <end position="166"/>
    </location>
</feature>
<reference evidence="9 10" key="1">
    <citation type="journal article" date="2020" name="Microbiol. Resour. Announc.">
        <title>Draft Genome Sequence of a Cladosporium Species Isolated from the Mesophotic Ascidian Didemnum maculosum.</title>
        <authorList>
            <person name="Gioti A."/>
            <person name="Siaperas R."/>
            <person name="Nikolaivits E."/>
            <person name="Le Goff G."/>
            <person name="Ouazzani J."/>
            <person name="Kotoulas G."/>
            <person name="Topakas E."/>
        </authorList>
    </citation>
    <scope>NUCLEOTIDE SEQUENCE [LARGE SCALE GENOMIC DNA]</scope>
    <source>
        <strain evidence="9 10">TM138-S3</strain>
    </source>
</reference>
<dbReference type="GO" id="GO:0008270">
    <property type="term" value="F:zinc ion binding"/>
    <property type="evidence" value="ECO:0007669"/>
    <property type="project" value="UniProtKB-KW"/>
</dbReference>
<dbReference type="RefSeq" id="XP_069232276.1">
    <property type="nucleotide sequence ID" value="XM_069370693.1"/>
</dbReference>
<feature type="compositionally biased region" description="Basic and acidic residues" evidence="7">
    <location>
        <begin position="53"/>
        <end position="64"/>
    </location>
</feature>
<feature type="region of interest" description="Disordered" evidence="7">
    <location>
        <begin position="341"/>
        <end position="408"/>
    </location>
</feature>
<evidence type="ECO:0000256" key="2">
    <source>
        <dbReference type="ARBA" id="ARBA00022723"/>
    </source>
</evidence>
<dbReference type="CDD" id="cd15502">
    <property type="entry name" value="PHD_Phf1p_Phf2p_like"/>
    <property type="match status" value="1"/>
</dbReference>
<accession>A0AB34KY50</accession>
<feature type="compositionally biased region" description="Low complexity" evidence="7">
    <location>
        <begin position="129"/>
        <end position="144"/>
    </location>
</feature>
<sequence>MEEQEAPSAAAAPATTADQTAPATATPLETAHDDVQHNTPSIPPPSNIPEPSKQQDKDEPKHSELSPLPDSATPTTAPESAPLTSQPEPSQPQMQTPQQPTATPANGGPESGRGSRSSKRVSFPIIGEDTPATATDATPSSAPRGRPPGRPRGSRARGPTRASTRGSRGGKRKRADDDDDDGLSSDSEIYAPTTTKSGRNVQKPTSFVPPPQPSPPSVPTYKKKRTYRRNPESAVCKICLRGVSPASNMIVFCDGCNVPYHRYCHQPPIDQSVIDELDKEWYCKQCTRAMIQPVPEPHITNFVSAEGASAEERQKYFSTLPPGLLVTLLTKATTLYPSLPLFDPSFRPNPTTNPTNTPAKPPTANGHSHPQPILRDMNDSDDDGEYPSDEHPAHYPRPGQGLMSTLGPEKDDLHYLVDEENSRGVFTHVYREDGEGVQAGAER</sequence>
<dbReference type="EMBL" id="JAAQHG020000005">
    <property type="protein sequence ID" value="KAL1589171.1"/>
    <property type="molecule type" value="Genomic_DNA"/>
</dbReference>
<dbReference type="Gene3D" id="3.30.40.10">
    <property type="entry name" value="Zinc/RING finger domain, C3HC4 (zinc finger)"/>
    <property type="match status" value="1"/>
</dbReference>
<gene>
    <name evidence="9" type="ORF">WHR41_02087</name>
</gene>
<dbReference type="SMART" id="SM00249">
    <property type="entry name" value="PHD"/>
    <property type="match status" value="1"/>
</dbReference>
<name>A0AB34KY50_9PEZI</name>
<feature type="compositionally biased region" description="Low complexity" evidence="7">
    <location>
        <begin position="84"/>
        <end position="115"/>
    </location>
</feature>
<dbReference type="SUPFAM" id="SSF57903">
    <property type="entry name" value="FYVE/PHD zinc finger"/>
    <property type="match status" value="1"/>
</dbReference>
<feature type="compositionally biased region" description="Low complexity" evidence="7">
    <location>
        <begin position="348"/>
        <end position="365"/>
    </location>
</feature>
<dbReference type="GO" id="GO:0005634">
    <property type="term" value="C:nucleus"/>
    <property type="evidence" value="ECO:0007669"/>
    <property type="project" value="UniProtKB-SubCell"/>
</dbReference>
<evidence type="ECO:0000256" key="3">
    <source>
        <dbReference type="ARBA" id="ARBA00022771"/>
    </source>
</evidence>
<evidence type="ECO:0000259" key="8">
    <source>
        <dbReference type="PROSITE" id="PS50016"/>
    </source>
</evidence>
<comment type="subcellular location">
    <subcellularLocation>
        <location evidence="1">Nucleus</location>
    </subcellularLocation>
</comment>
<feature type="compositionally biased region" description="Pro residues" evidence="7">
    <location>
        <begin position="207"/>
        <end position="218"/>
    </location>
</feature>
<evidence type="ECO:0000313" key="10">
    <source>
        <dbReference type="Proteomes" id="UP000803884"/>
    </source>
</evidence>
<dbReference type="PROSITE" id="PS50016">
    <property type="entry name" value="ZF_PHD_2"/>
    <property type="match status" value="1"/>
</dbReference>
<dbReference type="PANTHER" id="PTHR12628">
    <property type="entry name" value="POLYCOMB-LIKE TRANSCRIPTION FACTOR"/>
    <property type="match status" value="1"/>
</dbReference>
<dbReference type="AlphaFoldDB" id="A0AB34KY50"/>
<evidence type="ECO:0000256" key="7">
    <source>
        <dbReference type="SAM" id="MobiDB-lite"/>
    </source>
</evidence>
<keyword evidence="10" id="KW-1185">Reference proteome</keyword>
<dbReference type="GO" id="GO:0003677">
    <property type="term" value="F:DNA binding"/>
    <property type="evidence" value="ECO:0007669"/>
    <property type="project" value="TreeGrafter"/>
</dbReference>
<dbReference type="Pfam" id="PF00628">
    <property type="entry name" value="PHD"/>
    <property type="match status" value="1"/>
</dbReference>
<keyword evidence="5" id="KW-0539">Nucleus</keyword>
<dbReference type="PROSITE" id="PS01359">
    <property type="entry name" value="ZF_PHD_1"/>
    <property type="match status" value="1"/>
</dbReference>
<dbReference type="GeneID" id="96003531"/>